<evidence type="ECO:0000313" key="5">
    <source>
        <dbReference type="EMBL" id="KKS70293.1"/>
    </source>
</evidence>
<dbReference type="GO" id="GO:0016279">
    <property type="term" value="F:protein-lysine N-methyltransferase activity"/>
    <property type="evidence" value="ECO:0007669"/>
    <property type="project" value="InterPro"/>
</dbReference>
<dbReference type="SUPFAM" id="SSF53335">
    <property type="entry name" value="S-adenosyl-L-methionine-dependent methyltransferases"/>
    <property type="match status" value="1"/>
</dbReference>
<organism evidence="5 6">
    <name type="scientific">Candidatus Magasanikbacteria bacterium GW2011_GWE2_42_7</name>
    <dbReference type="NCBI Taxonomy" id="1619052"/>
    <lineage>
        <taxon>Bacteria</taxon>
        <taxon>Candidatus Magasanikiibacteriota</taxon>
    </lineage>
</organism>
<evidence type="ECO:0000256" key="4">
    <source>
        <dbReference type="SAM" id="Phobius"/>
    </source>
</evidence>
<keyword evidence="3" id="KW-0949">S-adenosyl-L-methionine</keyword>
<dbReference type="Gene3D" id="3.40.50.150">
    <property type="entry name" value="Vaccinia Virus protein VP39"/>
    <property type="match status" value="1"/>
</dbReference>
<reference evidence="5 6" key="1">
    <citation type="journal article" date="2015" name="Nature">
        <title>rRNA introns, odd ribosomes, and small enigmatic genomes across a large radiation of phyla.</title>
        <authorList>
            <person name="Brown C.T."/>
            <person name="Hug L.A."/>
            <person name="Thomas B.C."/>
            <person name="Sharon I."/>
            <person name="Castelle C.J."/>
            <person name="Singh A."/>
            <person name="Wilkins M.J."/>
            <person name="Williams K.H."/>
            <person name="Banfield J.F."/>
        </authorList>
    </citation>
    <scope>NUCLEOTIDE SEQUENCE [LARGE SCALE GENOMIC DNA]</scope>
</reference>
<dbReference type="Proteomes" id="UP000033867">
    <property type="component" value="Unassembled WGS sequence"/>
</dbReference>
<keyword evidence="2" id="KW-0808">Transferase</keyword>
<dbReference type="InterPro" id="IPR029063">
    <property type="entry name" value="SAM-dependent_MTases_sf"/>
</dbReference>
<keyword evidence="4" id="KW-0812">Transmembrane</keyword>
<evidence type="ECO:0000256" key="3">
    <source>
        <dbReference type="ARBA" id="ARBA00022691"/>
    </source>
</evidence>
<name>A0A0G1E6V5_9BACT</name>
<evidence type="ECO:0000313" key="6">
    <source>
        <dbReference type="Proteomes" id="UP000033867"/>
    </source>
</evidence>
<protein>
    <recommendedName>
        <fullName evidence="7">DOT1 domain-containing protein</fullName>
    </recommendedName>
</protein>
<dbReference type="PANTHER" id="PTHR13610:SF9">
    <property type="entry name" value="FI06469P"/>
    <property type="match status" value="1"/>
</dbReference>
<dbReference type="EMBL" id="LCEK01000061">
    <property type="protein sequence ID" value="KKS70293.1"/>
    <property type="molecule type" value="Genomic_DNA"/>
</dbReference>
<evidence type="ECO:0000256" key="2">
    <source>
        <dbReference type="ARBA" id="ARBA00022679"/>
    </source>
</evidence>
<dbReference type="GO" id="GO:0032259">
    <property type="term" value="P:methylation"/>
    <property type="evidence" value="ECO:0007669"/>
    <property type="project" value="UniProtKB-KW"/>
</dbReference>
<evidence type="ECO:0000256" key="1">
    <source>
        <dbReference type="ARBA" id="ARBA00022603"/>
    </source>
</evidence>
<keyword evidence="4" id="KW-1133">Transmembrane helix</keyword>
<comment type="caution">
    <text evidence="5">The sequence shown here is derived from an EMBL/GenBank/DDBJ whole genome shotgun (WGS) entry which is preliminary data.</text>
</comment>
<dbReference type="InterPro" id="IPR026170">
    <property type="entry name" value="FAM173A/B"/>
</dbReference>
<dbReference type="PANTHER" id="PTHR13610">
    <property type="entry name" value="METHYLTRANSFERASE DOMAIN-CONTAINING PROTEIN"/>
    <property type="match status" value="1"/>
</dbReference>
<accession>A0A0G1E6V5</accession>
<evidence type="ECO:0008006" key="7">
    <source>
        <dbReference type="Google" id="ProtNLM"/>
    </source>
</evidence>
<sequence length="171" mass="19378">MIYWIVVIPAFGVILFIGIFSFWNLYAIVRGAPFVPSAAKRVAAMISVAQLQKTDVLLDLGSGDGRIVRRVAPLVLEARGIEINPSLVLWSRFMNVLLRKKKIYIHCADFWNYNIADVDVLFVYCIDSKMNRLEAKIQKEMKPGSRVVSNGFIFPAWTPAKEVDGVRLYLL</sequence>
<proteinExistence type="predicted"/>
<keyword evidence="1" id="KW-0489">Methyltransferase</keyword>
<dbReference type="AlphaFoldDB" id="A0A0G1E6V5"/>
<gene>
    <name evidence="5" type="ORF">UV42_C0061G0002</name>
</gene>
<feature type="transmembrane region" description="Helical" evidence="4">
    <location>
        <begin position="6"/>
        <end position="26"/>
    </location>
</feature>
<keyword evidence="4" id="KW-0472">Membrane</keyword>